<dbReference type="InterPro" id="IPR006912">
    <property type="entry name" value="Harbinger_derived_prot"/>
</dbReference>
<keyword evidence="3" id="KW-1185">Reference proteome</keyword>
<proteinExistence type="predicted"/>
<dbReference type="AlphaFoldDB" id="A0A8X7RC01"/>
<comment type="caution">
    <text evidence="2">The sequence shown here is derived from an EMBL/GenBank/DDBJ whole genome shotgun (WGS) entry which is preliminary data.</text>
</comment>
<sequence length="267" mass="31531">MLSFRFLIVKEQAVCVNPLPFLFQYQTVFINKLSSDTKIYKPFAIYFTISFFFVLSFLLVLPYHFLSTSFSLMASSSDNFEAMMDERLDQIFDQQFENLLIHNEDRQEAPRSKKKRAYIERQREHGHMQLWNDYFSEDATYLSHMFRRRFRMNKPLFMRIFDRLSAEIPYFQQRRDATGRFGHSPLQKATAAIRIMAYGCPTDAVDEYLRLGETTALLCLEHFVQGVINLFGDEYLRRPTPEDLQRLLDIGEIRGFPGMIGSIDCMH</sequence>
<accession>A0A8X7RC01</accession>
<dbReference type="EMBL" id="JAAMPC010000010">
    <property type="protein sequence ID" value="KAG2286339.1"/>
    <property type="molecule type" value="Genomic_DNA"/>
</dbReference>
<gene>
    <name evidence="2" type="ORF">Bca52824_045943</name>
</gene>
<organism evidence="2 3">
    <name type="scientific">Brassica carinata</name>
    <name type="common">Ethiopian mustard</name>
    <name type="synonym">Abyssinian cabbage</name>
    <dbReference type="NCBI Taxonomy" id="52824"/>
    <lineage>
        <taxon>Eukaryota</taxon>
        <taxon>Viridiplantae</taxon>
        <taxon>Streptophyta</taxon>
        <taxon>Embryophyta</taxon>
        <taxon>Tracheophyta</taxon>
        <taxon>Spermatophyta</taxon>
        <taxon>Magnoliopsida</taxon>
        <taxon>eudicotyledons</taxon>
        <taxon>Gunneridae</taxon>
        <taxon>Pentapetalae</taxon>
        <taxon>rosids</taxon>
        <taxon>malvids</taxon>
        <taxon>Brassicales</taxon>
        <taxon>Brassicaceae</taxon>
        <taxon>Brassiceae</taxon>
        <taxon>Brassica</taxon>
    </lineage>
</organism>
<dbReference type="Proteomes" id="UP000886595">
    <property type="component" value="Unassembled WGS sequence"/>
</dbReference>
<evidence type="ECO:0008006" key="4">
    <source>
        <dbReference type="Google" id="ProtNLM"/>
    </source>
</evidence>
<reference evidence="2 3" key="1">
    <citation type="submission" date="2020-02" db="EMBL/GenBank/DDBJ databases">
        <authorList>
            <person name="Ma Q."/>
            <person name="Huang Y."/>
            <person name="Song X."/>
            <person name="Pei D."/>
        </authorList>
    </citation>
    <scope>NUCLEOTIDE SEQUENCE [LARGE SCALE GENOMIC DNA]</scope>
    <source>
        <strain evidence="2">Sxm20200214</strain>
        <tissue evidence="2">Leaf</tissue>
    </source>
</reference>
<name>A0A8X7RC01_BRACI</name>
<protein>
    <recommendedName>
        <fullName evidence="4">Nuclease HARBI1</fullName>
    </recommendedName>
</protein>
<keyword evidence="1" id="KW-0812">Transmembrane</keyword>
<evidence type="ECO:0000256" key="1">
    <source>
        <dbReference type="SAM" id="Phobius"/>
    </source>
</evidence>
<feature type="transmembrane region" description="Helical" evidence="1">
    <location>
        <begin position="43"/>
        <end position="66"/>
    </location>
</feature>
<keyword evidence="1" id="KW-1133">Transmembrane helix</keyword>
<evidence type="ECO:0000313" key="2">
    <source>
        <dbReference type="EMBL" id="KAG2286339.1"/>
    </source>
</evidence>
<dbReference type="OrthoDB" id="1082432at2759"/>
<dbReference type="PANTHER" id="PTHR47150">
    <property type="entry name" value="OS12G0169200 PROTEIN"/>
    <property type="match status" value="1"/>
</dbReference>
<evidence type="ECO:0000313" key="3">
    <source>
        <dbReference type="Proteomes" id="UP000886595"/>
    </source>
</evidence>
<dbReference type="PANTHER" id="PTHR47150:SF5">
    <property type="entry name" value="OS07G0546750 PROTEIN"/>
    <property type="match status" value="1"/>
</dbReference>
<dbReference type="Pfam" id="PF04827">
    <property type="entry name" value="Plant_tran"/>
    <property type="match status" value="1"/>
</dbReference>
<keyword evidence="1" id="KW-0472">Membrane</keyword>